<feature type="compositionally biased region" description="Basic and acidic residues" evidence="1">
    <location>
        <begin position="521"/>
        <end position="597"/>
    </location>
</feature>
<dbReference type="Proteomes" id="UP000799536">
    <property type="component" value="Unassembled WGS sequence"/>
</dbReference>
<dbReference type="SUPFAM" id="SSF55961">
    <property type="entry name" value="Bet v1-like"/>
    <property type="match status" value="1"/>
</dbReference>
<organism evidence="3 4">
    <name type="scientific">Delitschia confertaspora ATCC 74209</name>
    <dbReference type="NCBI Taxonomy" id="1513339"/>
    <lineage>
        <taxon>Eukaryota</taxon>
        <taxon>Fungi</taxon>
        <taxon>Dikarya</taxon>
        <taxon>Ascomycota</taxon>
        <taxon>Pezizomycotina</taxon>
        <taxon>Dothideomycetes</taxon>
        <taxon>Pleosporomycetidae</taxon>
        <taxon>Pleosporales</taxon>
        <taxon>Delitschiaceae</taxon>
        <taxon>Delitschia</taxon>
    </lineage>
</organism>
<feature type="region of interest" description="Disordered" evidence="1">
    <location>
        <begin position="438"/>
        <end position="486"/>
    </location>
</feature>
<feature type="region of interest" description="Disordered" evidence="1">
    <location>
        <begin position="500"/>
        <end position="597"/>
    </location>
</feature>
<dbReference type="CDD" id="cd08864">
    <property type="entry name" value="SRPBCC_DUF3074"/>
    <property type="match status" value="1"/>
</dbReference>
<sequence length="671" mass="74396">MTKSELHDALACLRPRKFSEVPVNELKPFLSEIFSKAELIVNSVPPPPNGSPFESSNRSRPDSIPATSATDLTISKVRRPLATGQQLKLQESWGKPLKMSNKDAVTGISVFKTAGHDRHGAWFARSSVHEGLGFEKWKKAMQTEFPESLAVQGGPGEGNVRGIGGDKRLESVEVEGMGKMEVYQLSAQFPGPTSPREFITLLLTSDHCLSAGSQINDRTPRHYMVVSIPVDHPEAPPRDGLIRGTYESVEMIREIPLPPEAKSENNDGKEQADDSETNPVEWIMITRSDPGGGIPRFMVERNTPSSIVQDAVKFLNWACAKDDVEEEIPVTNEQESPEKTPKAARPSMEHKRSFPMSQANGYLAGVGTSIADNPRPVSYRHPSTDRHPTLLQSLADDVAPYVPNFISDQIGLHRTDTSSSSESDTSTDSFASAEQFTVAPEAKMPAGNPLEPTPSSMSEKSIPISTSESLSETTQHNHSTSRELHKIEQKIELKTKEFKDKLSSSVHAPDGATDSSATAAENKEAASKAARELERTTEKHNRERQKQQEKFDKEIRKLEAKREKETRKLLARQQKEEQKNQQLRLQKEREEWKNRAEGAEREVVDLKVQIGELQRENTALVAKVAKMEGGLDVLREVRDEMMGNKSRGRASSVRSSASGRSGMRKSDDVRV</sequence>
<comment type="caution">
    <text evidence="3">The sequence shown here is derived from an EMBL/GenBank/DDBJ whole genome shotgun (WGS) entry which is preliminary data.</text>
</comment>
<feature type="compositionally biased region" description="Polar residues" evidence="1">
    <location>
        <begin position="453"/>
        <end position="478"/>
    </location>
</feature>
<feature type="region of interest" description="Disordered" evidence="1">
    <location>
        <begin position="44"/>
        <end position="68"/>
    </location>
</feature>
<accession>A0A9P4JIK7</accession>
<feature type="domain" description="DUF3074" evidence="2">
    <location>
        <begin position="122"/>
        <end position="318"/>
    </location>
</feature>
<dbReference type="OrthoDB" id="5403181at2759"/>
<dbReference type="InterPro" id="IPR023393">
    <property type="entry name" value="START-like_dom_sf"/>
</dbReference>
<protein>
    <recommendedName>
        <fullName evidence="2">DUF3074 domain-containing protein</fullName>
    </recommendedName>
</protein>
<feature type="region of interest" description="Disordered" evidence="1">
    <location>
        <begin position="641"/>
        <end position="671"/>
    </location>
</feature>
<evidence type="ECO:0000259" key="2">
    <source>
        <dbReference type="Pfam" id="PF11274"/>
    </source>
</evidence>
<dbReference type="EMBL" id="ML994041">
    <property type="protein sequence ID" value="KAF2200071.1"/>
    <property type="molecule type" value="Genomic_DNA"/>
</dbReference>
<dbReference type="InterPro" id="IPR024500">
    <property type="entry name" value="DUF3074"/>
</dbReference>
<feature type="region of interest" description="Disordered" evidence="1">
    <location>
        <begin position="256"/>
        <end position="278"/>
    </location>
</feature>
<evidence type="ECO:0000313" key="4">
    <source>
        <dbReference type="Proteomes" id="UP000799536"/>
    </source>
</evidence>
<dbReference type="PANTHER" id="PTHR40370">
    <property type="entry name" value="EXPRESSED PROTEIN"/>
    <property type="match status" value="1"/>
</dbReference>
<feature type="compositionally biased region" description="Low complexity" evidence="1">
    <location>
        <begin position="649"/>
        <end position="661"/>
    </location>
</feature>
<evidence type="ECO:0000313" key="3">
    <source>
        <dbReference type="EMBL" id="KAF2200071.1"/>
    </source>
</evidence>
<dbReference type="AlphaFoldDB" id="A0A9P4JIK7"/>
<name>A0A9P4JIK7_9PLEO</name>
<evidence type="ECO:0000256" key="1">
    <source>
        <dbReference type="SAM" id="MobiDB-lite"/>
    </source>
</evidence>
<feature type="compositionally biased region" description="Basic and acidic residues" evidence="1">
    <location>
        <begin position="336"/>
        <end position="352"/>
    </location>
</feature>
<gene>
    <name evidence="3" type="ORF">GQ43DRAFT_432847</name>
</gene>
<dbReference type="PANTHER" id="PTHR40370:SF1">
    <property type="entry name" value="DUF3074 DOMAIN-CONTAINING PROTEIN"/>
    <property type="match status" value="1"/>
</dbReference>
<reference evidence="3" key="1">
    <citation type="journal article" date="2020" name="Stud. Mycol.">
        <title>101 Dothideomycetes genomes: a test case for predicting lifestyles and emergence of pathogens.</title>
        <authorList>
            <person name="Haridas S."/>
            <person name="Albert R."/>
            <person name="Binder M."/>
            <person name="Bloem J."/>
            <person name="Labutti K."/>
            <person name="Salamov A."/>
            <person name="Andreopoulos B."/>
            <person name="Baker S."/>
            <person name="Barry K."/>
            <person name="Bills G."/>
            <person name="Bluhm B."/>
            <person name="Cannon C."/>
            <person name="Castanera R."/>
            <person name="Culley D."/>
            <person name="Daum C."/>
            <person name="Ezra D."/>
            <person name="Gonzalez J."/>
            <person name="Henrissat B."/>
            <person name="Kuo A."/>
            <person name="Liang C."/>
            <person name="Lipzen A."/>
            <person name="Lutzoni F."/>
            <person name="Magnuson J."/>
            <person name="Mondo S."/>
            <person name="Nolan M."/>
            <person name="Ohm R."/>
            <person name="Pangilinan J."/>
            <person name="Park H.-J."/>
            <person name="Ramirez L."/>
            <person name="Alfaro M."/>
            <person name="Sun H."/>
            <person name="Tritt A."/>
            <person name="Yoshinaga Y."/>
            <person name="Zwiers L.-H."/>
            <person name="Turgeon B."/>
            <person name="Goodwin S."/>
            <person name="Spatafora J."/>
            <person name="Crous P."/>
            <person name="Grigoriev I."/>
        </authorList>
    </citation>
    <scope>NUCLEOTIDE SEQUENCE</scope>
    <source>
        <strain evidence="3">ATCC 74209</strain>
    </source>
</reference>
<keyword evidence="4" id="KW-1185">Reference proteome</keyword>
<dbReference type="Pfam" id="PF11274">
    <property type="entry name" value="DUF3074"/>
    <property type="match status" value="1"/>
</dbReference>
<proteinExistence type="predicted"/>
<feature type="compositionally biased region" description="Basic and acidic residues" evidence="1">
    <location>
        <begin position="261"/>
        <end position="272"/>
    </location>
</feature>
<dbReference type="Gene3D" id="3.30.530.20">
    <property type="match status" value="1"/>
</dbReference>
<feature type="region of interest" description="Disordered" evidence="1">
    <location>
        <begin position="328"/>
        <end position="352"/>
    </location>
</feature>